<dbReference type="SUPFAM" id="SSF56281">
    <property type="entry name" value="Metallo-hydrolase/oxidoreductase"/>
    <property type="match status" value="1"/>
</dbReference>
<sequence length="227" mass="25013">MSFRADERATDFREIDRFDGGVGWIAHPDERMQRASHAIAVDGEVWLVDPVDAEGIDELVAEFGDVAGVVVGLDRHKRDAAAIANRHNVPVYLPDFFEGVTDEIDAAVARFDDELSDTGIRAIPVLDSRFWQEVALYNPADGTFVVPESVGAVDYFLTGDEQLGVHPMLRLNPPRRALRGVAPERVLVGHGAGVMDDAARVLEAALSRSRKRAPRLYAKTAWEMLPI</sequence>
<dbReference type="RefSeq" id="WP_130171119.1">
    <property type="nucleotide sequence ID" value="NZ_SHMR01000007.1"/>
</dbReference>
<accession>A0A482XWK8</accession>
<dbReference type="EMBL" id="SHMR01000007">
    <property type="protein sequence ID" value="RZH66820.1"/>
    <property type="molecule type" value="Genomic_DNA"/>
</dbReference>
<reference evidence="1 2" key="1">
    <citation type="submission" date="2019-02" db="EMBL/GenBank/DDBJ databases">
        <title>Genome analysis provides insights into bioremediation potentialities and Haloocin production by Natrinema altunense strain 4.1R isolated from Chott Douz in Tunisian desert.</title>
        <authorList>
            <person name="Najjari A."/>
            <person name="Youssef N."/>
            <person name="Ben Dhia O."/>
            <person name="Ferjani R."/>
            <person name="El Hidri D."/>
            <person name="Ouzari H.I."/>
            <person name="Cherif A."/>
        </authorList>
    </citation>
    <scope>NUCLEOTIDE SEQUENCE [LARGE SCALE GENOMIC DNA]</scope>
    <source>
        <strain evidence="1 2">4.1R</strain>
    </source>
</reference>
<evidence type="ECO:0008006" key="3">
    <source>
        <dbReference type="Google" id="ProtNLM"/>
    </source>
</evidence>
<dbReference type="STRING" id="222984.GCA_000731985_01884"/>
<dbReference type="OrthoDB" id="169463at2157"/>
<comment type="caution">
    <text evidence="1">The sequence shown here is derived from an EMBL/GenBank/DDBJ whole genome shotgun (WGS) entry which is preliminary data.</text>
</comment>
<evidence type="ECO:0000313" key="2">
    <source>
        <dbReference type="Proteomes" id="UP000292704"/>
    </source>
</evidence>
<protein>
    <recommendedName>
        <fullName evidence="3">MBL fold metallo-hydrolase</fullName>
    </recommendedName>
</protein>
<dbReference type="AlphaFoldDB" id="A0A482XWK8"/>
<organism evidence="1 2">
    <name type="scientific">Natrinema altunense</name>
    <dbReference type="NCBI Taxonomy" id="222984"/>
    <lineage>
        <taxon>Archaea</taxon>
        <taxon>Methanobacteriati</taxon>
        <taxon>Methanobacteriota</taxon>
        <taxon>Stenosarchaea group</taxon>
        <taxon>Halobacteria</taxon>
        <taxon>Halobacteriales</taxon>
        <taxon>Natrialbaceae</taxon>
        <taxon>Natrinema</taxon>
    </lineage>
</organism>
<name>A0A482XWK8_9EURY</name>
<proteinExistence type="predicted"/>
<dbReference type="Proteomes" id="UP000292704">
    <property type="component" value="Unassembled WGS sequence"/>
</dbReference>
<gene>
    <name evidence="1" type="ORF">ELS17_13645</name>
</gene>
<dbReference type="Gene3D" id="3.60.15.10">
    <property type="entry name" value="Ribonuclease Z/Hydroxyacylglutathione hydrolase-like"/>
    <property type="match status" value="1"/>
</dbReference>
<dbReference type="InterPro" id="IPR036866">
    <property type="entry name" value="RibonucZ/Hydroxyglut_hydro"/>
</dbReference>
<evidence type="ECO:0000313" key="1">
    <source>
        <dbReference type="EMBL" id="RZH66820.1"/>
    </source>
</evidence>